<sequence>MIEDTTNSAPSGSAAPSVQEAETQEARVASTTEKEGKETRIYEVGYLLLPTISEEELPREVTAIKDILDKEGVTLIREEFPKFRALSYAMQKRVQGAYVTHTNAYFGWIKFEAAALSARRIEQALQHYDKLLRFLLIKTVREETMNVPRLPRTARGERKEAPKGAPASAPVSETELDKSLEKLIAE</sequence>
<dbReference type="InterPro" id="IPR020814">
    <property type="entry name" value="Ribosomal_S6_plastid/chlpt"/>
</dbReference>
<dbReference type="AlphaFoldDB" id="A0A1G2MBS7"/>
<evidence type="ECO:0000256" key="1">
    <source>
        <dbReference type="ARBA" id="ARBA00009512"/>
    </source>
</evidence>
<dbReference type="GO" id="GO:0003735">
    <property type="term" value="F:structural constituent of ribosome"/>
    <property type="evidence" value="ECO:0007669"/>
    <property type="project" value="InterPro"/>
</dbReference>
<feature type="region of interest" description="Disordered" evidence="4">
    <location>
        <begin position="1"/>
        <end position="35"/>
    </location>
</feature>
<dbReference type="SUPFAM" id="SSF54995">
    <property type="entry name" value="Ribosomal protein S6"/>
    <property type="match status" value="1"/>
</dbReference>
<keyword evidence="3" id="KW-0699">rRNA-binding</keyword>
<proteinExistence type="inferred from homology"/>
<comment type="caution">
    <text evidence="5">The sequence shown here is derived from an EMBL/GenBank/DDBJ whole genome shotgun (WGS) entry which is preliminary data.</text>
</comment>
<reference evidence="5 6" key="1">
    <citation type="journal article" date="2016" name="Nat. Commun.">
        <title>Thousands of microbial genomes shed light on interconnected biogeochemical processes in an aquifer system.</title>
        <authorList>
            <person name="Anantharaman K."/>
            <person name="Brown C.T."/>
            <person name="Hug L.A."/>
            <person name="Sharon I."/>
            <person name="Castelle C.J."/>
            <person name="Probst A.J."/>
            <person name="Thomas B.C."/>
            <person name="Singh A."/>
            <person name="Wilkins M.J."/>
            <person name="Karaoz U."/>
            <person name="Brodie E.L."/>
            <person name="Williams K.H."/>
            <person name="Hubbard S.S."/>
            <person name="Banfield J.F."/>
        </authorList>
    </citation>
    <scope>NUCLEOTIDE SEQUENCE [LARGE SCALE GENOMIC DNA]</scope>
</reference>
<dbReference type="Pfam" id="PF01250">
    <property type="entry name" value="Ribosomal_S6"/>
    <property type="match status" value="1"/>
</dbReference>
<keyword evidence="3" id="KW-0689">Ribosomal protein</keyword>
<organism evidence="5 6">
    <name type="scientific">Candidatus Taylorbacteria bacterium RIFCSPHIGHO2_01_FULL_51_15</name>
    <dbReference type="NCBI Taxonomy" id="1802304"/>
    <lineage>
        <taxon>Bacteria</taxon>
        <taxon>Candidatus Tayloriibacteriota</taxon>
    </lineage>
</organism>
<dbReference type="GO" id="GO:1990904">
    <property type="term" value="C:ribonucleoprotein complex"/>
    <property type="evidence" value="ECO:0007669"/>
    <property type="project" value="UniProtKB-KW"/>
</dbReference>
<dbReference type="GO" id="GO:0005840">
    <property type="term" value="C:ribosome"/>
    <property type="evidence" value="ECO:0007669"/>
    <property type="project" value="UniProtKB-KW"/>
</dbReference>
<dbReference type="GO" id="GO:0019843">
    <property type="term" value="F:rRNA binding"/>
    <property type="evidence" value="ECO:0007669"/>
    <property type="project" value="UniProtKB-UniRule"/>
</dbReference>
<evidence type="ECO:0000256" key="2">
    <source>
        <dbReference type="ARBA" id="ARBA00035294"/>
    </source>
</evidence>
<dbReference type="Proteomes" id="UP000178121">
    <property type="component" value="Unassembled WGS sequence"/>
</dbReference>
<dbReference type="InterPro" id="IPR000529">
    <property type="entry name" value="Ribosomal_bS6"/>
</dbReference>
<evidence type="ECO:0000256" key="4">
    <source>
        <dbReference type="SAM" id="MobiDB-lite"/>
    </source>
</evidence>
<protein>
    <recommendedName>
        <fullName evidence="2 3">Small ribosomal subunit protein bS6</fullName>
    </recommendedName>
</protein>
<comment type="similarity">
    <text evidence="1 3">Belongs to the bacterial ribosomal protein bS6 family.</text>
</comment>
<dbReference type="HAMAP" id="MF_00360">
    <property type="entry name" value="Ribosomal_bS6"/>
    <property type="match status" value="1"/>
</dbReference>
<dbReference type="InterPro" id="IPR035980">
    <property type="entry name" value="Ribosomal_bS6_sf"/>
</dbReference>
<feature type="compositionally biased region" description="Basic and acidic residues" evidence="4">
    <location>
        <begin position="175"/>
        <end position="186"/>
    </location>
</feature>
<keyword evidence="3" id="KW-0687">Ribonucleoprotein</keyword>
<dbReference type="Gene3D" id="3.30.70.60">
    <property type="match status" value="1"/>
</dbReference>
<evidence type="ECO:0000313" key="6">
    <source>
        <dbReference type="Proteomes" id="UP000178121"/>
    </source>
</evidence>
<evidence type="ECO:0000313" key="5">
    <source>
        <dbReference type="EMBL" id="OHA20492.1"/>
    </source>
</evidence>
<evidence type="ECO:0000256" key="3">
    <source>
        <dbReference type="HAMAP-Rule" id="MF_00360"/>
    </source>
</evidence>
<keyword evidence="3" id="KW-0694">RNA-binding</keyword>
<dbReference type="InterPro" id="IPR014717">
    <property type="entry name" value="Transl_elong_EF1B/ribsomal_bS6"/>
</dbReference>
<accession>A0A1G2MBS7</accession>
<dbReference type="EMBL" id="MHRI01000029">
    <property type="protein sequence ID" value="OHA20492.1"/>
    <property type="molecule type" value="Genomic_DNA"/>
</dbReference>
<feature type="compositionally biased region" description="Polar residues" evidence="4">
    <location>
        <begin position="1"/>
        <end position="16"/>
    </location>
</feature>
<feature type="region of interest" description="Disordered" evidence="4">
    <location>
        <begin position="149"/>
        <end position="186"/>
    </location>
</feature>
<gene>
    <name evidence="3" type="primary">rpsF</name>
    <name evidence="5" type="ORF">A2849_00655</name>
</gene>
<name>A0A1G2MBS7_9BACT</name>
<dbReference type="GO" id="GO:0006412">
    <property type="term" value="P:translation"/>
    <property type="evidence" value="ECO:0007669"/>
    <property type="project" value="UniProtKB-UniRule"/>
</dbReference>
<comment type="function">
    <text evidence="3">Binds together with bS18 to 16S ribosomal RNA.</text>
</comment>